<dbReference type="SUPFAM" id="SSF51182">
    <property type="entry name" value="RmlC-like cupins"/>
    <property type="match status" value="2"/>
</dbReference>
<dbReference type="PANTHER" id="PTHR35848:SF6">
    <property type="entry name" value="CUPIN TYPE-2 DOMAIN-CONTAINING PROTEIN"/>
    <property type="match status" value="1"/>
</dbReference>
<protein>
    <submittedName>
        <fullName evidence="3">(S)-ureidoglycine aminohydrolase</fullName>
    </submittedName>
</protein>
<dbReference type="STRING" id="237018.SAMN04489723_103272"/>
<name>A0A1I0XP38_9BACT</name>
<gene>
    <name evidence="3" type="ORF">SAMN04489723_103272</name>
</gene>
<dbReference type="EMBL" id="FOKK01000003">
    <property type="protein sequence ID" value="SFB02060.1"/>
    <property type="molecule type" value="Genomic_DNA"/>
</dbReference>
<dbReference type="Pfam" id="PF07883">
    <property type="entry name" value="Cupin_2"/>
    <property type="match status" value="2"/>
</dbReference>
<proteinExistence type="predicted"/>
<feature type="domain" description="Cupin type-2" evidence="2">
    <location>
        <begin position="54"/>
        <end position="119"/>
    </location>
</feature>
<organism evidence="3 4">
    <name type="scientific">Algoriphagus aquimarinus</name>
    <dbReference type="NCBI Taxonomy" id="237018"/>
    <lineage>
        <taxon>Bacteria</taxon>
        <taxon>Pseudomonadati</taxon>
        <taxon>Bacteroidota</taxon>
        <taxon>Cytophagia</taxon>
        <taxon>Cytophagales</taxon>
        <taxon>Cyclobacteriaceae</taxon>
        <taxon>Algoriphagus</taxon>
    </lineage>
</organism>
<dbReference type="PANTHER" id="PTHR35848">
    <property type="entry name" value="OXALATE-BINDING PROTEIN"/>
    <property type="match status" value="1"/>
</dbReference>
<dbReference type="InterPro" id="IPR014710">
    <property type="entry name" value="RmlC-like_jellyroll"/>
</dbReference>
<keyword evidence="4" id="KW-1185">Reference proteome</keyword>
<dbReference type="InterPro" id="IPR011051">
    <property type="entry name" value="RmlC_Cupin_sf"/>
</dbReference>
<feature type="domain" description="Cupin type-2" evidence="2">
    <location>
        <begin position="183"/>
        <end position="240"/>
    </location>
</feature>
<dbReference type="GO" id="GO:0046872">
    <property type="term" value="F:metal ion binding"/>
    <property type="evidence" value="ECO:0007669"/>
    <property type="project" value="UniProtKB-KW"/>
</dbReference>
<dbReference type="Gene3D" id="2.60.120.10">
    <property type="entry name" value="Jelly Rolls"/>
    <property type="match status" value="1"/>
</dbReference>
<evidence type="ECO:0000313" key="3">
    <source>
        <dbReference type="EMBL" id="SFB02060.1"/>
    </source>
</evidence>
<reference evidence="3 4" key="1">
    <citation type="submission" date="2016-10" db="EMBL/GenBank/DDBJ databases">
        <authorList>
            <person name="de Groot N.N."/>
        </authorList>
    </citation>
    <scope>NUCLEOTIDE SEQUENCE [LARGE SCALE GENOMIC DNA]</scope>
    <source>
        <strain evidence="3 4">DSM 23399</strain>
    </source>
</reference>
<keyword evidence="3" id="KW-0378">Hydrolase</keyword>
<dbReference type="InterPro" id="IPR051610">
    <property type="entry name" value="GPI/OXD"/>
</dbReference>
<dbReference type="GO" id="GO:0016787">
    <property type="term" value="F:hydrolase activity"/>
    <property type="evidence" value="ECO:0007669"/>
    <property type="project" value="UniProtKB-KW"/>
</dbReference>
<accession>A0A1I0XP38</accession>
<evidence type="ECO:0000313" key="4">
    <source>
        <dbReference type="Proteomes" id="UP000198790"/>
    </source>
</evidence>
<dbReference type="InterPro" id="IPR013096">
    <property type="entry name" value="Cupin_2"/>
</dbReference>
<evidence type="ECO:0000259" key="2">
    <source>
        <dbReference type="Pfam" id="PF07883"/>
    </source>
</evidence>
<sequence length="245" mass="27235">MTLSSFAQLQPIKSGVFHWNDFEVKSNGDRQGRAILEGISTHFDYLEMHATTQAVGAKASTAHANEDIEELIIVKEGVMKVTIDGESSILGANGVISLMPLQMHSMQNAGDSPLTYYVIRYRSKKQMNVERGIASGGSLMINADSLAYRPTSVGGVRSYFDRSTAMCERLEMHVTTLDRKVPSHEPHSHVETEIILMISGETAQLIDGKEYTAKAGDFYFMESESNHGIRNTSDQPTTYFAFKWK</sequence>
<dbReference type="Proteomes" id="UP000198790">
    <property type="component" value="Unassembled WGS sequence"/>
</dbReference>
<dbReference type="AlphaFoldDB" id="A0A1I0XP38"/>
<dbReference type="CDD" id="cd02209">
    <property type="entry name" value="cupin_XRE_C"/>
    <property type="match status" value="1"/>
</dbReference>
<evidence type="ECO:0000256" key="1">
    <source>
        <dbReference type="ARBA" id="ARBA00022723"/>
    </source>
</evidence>
<keyword evidence="1" id="KW-0479">Metal-binding</keyword>